<dbReference type="AlphaFoldDB" id="A0A1I2KF32"/>
<evidence type="ECO:0000313" key="2">
    <source>
        <dbReference type="EMBL" id="SFF64919.1"/>
    </source>
</evidence>
<sequence>MSNFTYYDKEKANLYREAAEFNSQKDIDAQFKIKFFSLIEKCNLHMITGKDSFFGNFMLNVKKQTSLGLKWPIETTRSAKGYIMNFDVKICLELTEWEMQALIKHEIYHIMYSHYDRAQALEGRYRKSAINIAMDISVNQYIKYPPNFTYTIEKVNFLYNLSLKKGRSFEEYALKLNEAMKDYRLGKPEVSDEIYDMELVHDSWKKSNVLNKEYNEELVKIMAKRAIKDGNLPEGLEAILEALEMKAEISWSNYLKRLVMTMPHGYKKTITRKDRRQPERLDLRGNLRDRVANILLVIDISGSITTGEIRNILKEVFEILKNCKANIKIAECDDKVRRVYDIKDLKDIKSRLDKTGATAFSPLFSYVKKENLKDTLVVYFTDGLGEKELKVKPVNYKTIWVLTGKEKEISLEKPYGKVLSLKNKREYDDDKVGIHIARDMIHDIQGEVSVLTFDL</sequence>
<dbReference type="OrthoDB" id="9809307at2"/>
<keyword evidence="3" id="KW-1185">Reference proteome</keyword>
<dbReference type="InterPro" id="IPR018698">
    <property type="entry name" value="VWA-like_dom"/>
</dbReference>
<reference evidence="2 3" key="1">
    <citation type="submission" date="2016-10" db="EMBL/GenBank/DDBJ databases">
        <authorList>
            <person name="de Groot N.N."/>
        </authorList>
    </citation>
    <scope>NUCLEOTIDE SEQUENCE [LARGE SCALE GENOMIC DNA]</scope>
    <source>
        <strain evidence="2 3">NLAE-zl-G419</strain>
    </source>
</reference>
<accession>A0A1I2KF32</accession>
<dbReference type="Proteomes" id="UP000182135">
    <property type="component" value="Unassembled WGS sequence"/>
</dbReference>
<dbReference type="SUPFAM" id="SSF53300">
    <property type="entry name" value="vWA-like"/>
    <property type="match status" value="1"/>
</dbReference>
<dbReference type="RefSeq" id="WP_074844799.1">
    <property type="nucleotide sequence ID" value="NZ_BAAACD010000045.1"/>
</dbReference>
<organism evidence="2 3">
    <name type="scientific">Clostridium cadaveris</name>
    <dbReference type="NCBI Taxonomy" id="1529"/>
    <lineage>
        <taxon>Bacteria</taxon>
        <taxon>Bacillati</taxon>
        <taxon>Bacillota</taxon>
        <taxon>Clostridia</taxon>
        <taxon>Eubacteriales</taxon>
        <taxon>Clostridiaceae</taxon>
        <taxon>Clostridium</taxon>
    </lineage>
</organism>
<protein>
    <submittedName>
        <fullName evidence="2">Predicted metal-dependent peptidase</fullName>
    </submittedName>
</protein>
<proteinExistence type="predicted"/>
<dbReference type="PANTHER" id="PTHR38730:SF1">
    <property type="entry name" value="SLL7028 PROTEIN"/>
    <property type="match status" value="1"/>
</dbReference>
<dbReference type="eggNOG" id="COG3864">
    <property type="taxonomic scope" value="Bacteria"/>
</dbReference>
<dbReference type="EMBL" id="FOOE01000005">
    <property type="protein sequence ID" value="SFF64919.1"/>
    <property type="molecule type" value="Genomic_DNA"/>
</dbReference>
<evidence type="ECO:0000313" key="3">
    <source>
        <dbReference type="Proteomes" id="UP000182135"/>
    </source>
</evidence>
<dbReference type="STRING" id="1529.SAMN04487885_105104"/>
<feature type="domain" description="VWA-like" evidence="1">
    <location>
        <begin position="295"/>
        <end position="421"/>
    </location>
</feature>
<dbReference type="InterPro" id="IPR036465">
    <property type="entry name" value="vWFA_dom_sf"/>
</dbReference>
<name>A0A1I2KF32_9CLOT</name>
<dbReference type="PANTHER" id="PTHR38730">
    <property type="entry name" value="SLL7028 PROTEIN"/>
    <property type="match status" value="1"/>
</dbReference>
<dbReference type="Pfam" id="PF09967">
    <property type="entry name" value="DUF2201"/>
    <property type="match status" value="1"/>
</dbReference>
<evidence type="ECO:0000259" key="1">
    <source>
        <dbReference type="Pfam" id="PF09967"/>
    </source>
</evidence>
<gene>
    <name evidence="2" type="ORF">SAMN04487885_105104</name>
</gene>